<evidence type="ECO:0000313" key="13">
    <source>
        <dbReference type="Proteomes" id="UP000598467"/>
    </source>
</evidence>
<evidence type="ECO:0000256" key="5">
    <source>
        <dbReference type="ARBA" id="ARBA00022553"/>
    </source>
</evidence>
<keyword evidence="7" id="KW-0547">Nucleotide-binding</keyword>
<evidence type="ECO:0000313" key="12">
    <source>
        <dbReference type="EMBL" id="MBD1549107.1"/>
    </source>
</evidence>
<feature type="transmembrane region" description="Helical" evidence="10">
    <location>
        <begin position="24"/>
        <end position="43"/>
    </location>
</feature>
<keyword evidence="10" id="KW-0812">Transmembrane</keyword>
<dbReference type="Proteomes" id="UP000598467">
    <property type="component" value="Unassembled WGS sequence"/>
</dbReference>
<evidence type="ECO:0000256" key="9">
    <source>
        <dbReference type="ARBA" id="ARBA00022840"/>
    </source>
</evidence>
<dbReference type="InterPro" id="IPR004358">
    <property type="entry name" value="Sig_transdc_His_kin-like_C"/>
</dbReference>
<evidence type="ECO:0000259" key="11">
    <source>
        <dbReference type="PROSITE" id="PS50109"/>
    </source>
</evidence>
<dbReference type="GO" id="GO:0005524">
    <property type="term" value="F:ATP binding"/>
    <property type="evidence" value="ECO:0007669"/>
    <property type="project" value="UniProtKB-KW"/>
</dbReference>
<evidence type="ECO:0000256" key="2">
    <source>
        <dbReference type="ARBA" id="ARBA00004651"/>
    </source>
</evidence>
<dbReference type="EC" id="2.7.13.3" evidence="3"/>
<evidence type="ECO:0000256" key="10">
    <source>
        <dbReference type="SAM" id="Phobius"/>
    </source>
</evidence>
<dbReference type="PRINTS" id="PR00344">
    <property type="entry name" value="BCTRLSENSOR"/>
</dbReference>
<proteinExistence type="predicted"/>
<evidence type="ECO:0000256" key="4">
    <source>
        <dbReference type="ARBA" id="ARBA00022475"/>
    </source>
</evidence>
<dbReference type="GO" id="GO:0005886">
    <property type="term" value="C:plasma membrane"/>
    <property type="evidence" value="ECO:0007669"/>
    <property type="project" value="UniProtKB-SubCell"/>
</dbReference>
<dbReference type="InterPro" id="IPR047770">
    <property type="entry name" value="RegB"/>
</dbReference>
<dbReference type="EMBL" id="JABFCZ010000030">
    <property type="protein sequence ID" value="MBD1549107.1"/>
    <property type="molecule type" value="Genomic_DNA"/>
</dbReference>
<dbReference type="SMART" id="SM00387">
    <property type="entry name" value="HATPase_c"/>
    <property type="match status" value="1"/>
</dbReference>
<dbReference type="InterPro" id="IPR003661">
    <property type="entry name" value="HisK_dim/P_dom"/>
</dbReference>
<evidence type="ECO:0000256" key="3">
    <source>
        <dbReference type="ARBA" id="ARBA00012438"/>
    </source>
</evidence>
<dbReference type="GO" id="GO:0000155">
    <property type="term" value="F:phosphorelay sensor kinase activity"/>
    <property type="evidence" value="ECO:0007669"/>
    <property type="project" value="InterPro"/>
</dbReference>
<dbReference type="InterPro" id="IPR003594">
    <property type="entry name" value="HATPase_dom"/>
</dbReference>
<keyword evidence="9" id="KW-0067">ATP-binding</keyword>
<comment type="subcellular location">
    <subcellularLocation>
        <location evidence="2">Cell membrane</location>
        <topology evidence="2">Multi-pass membrane protein</topology>
    </subcellularLocation>
</comment>
<sequence>MPELFDTAAPLPHRRLKLDTLVRLRWLAVGGQTAALLVVNIGLGYPLPIGVAFFLVALSAWLNVFLKIYYPAPLRVSEGAAAFQLAYDVLQMSGLLFLTGGLGNPFAFLLLAPVMVSATGLSAFNTIKLGVLATLCASLLAVFHFPLPWPGPEEFKLPFVYSLGVWVALVLSLGFMATYAFRVAEEARQLADALTATELVMAREQHLSALDGLATAAAHELGTPLATIYLVAKELADELPEDGDYAEDIALIRSQSERCREILQKLKSLSSDEDRTFQRMPVSQLMEEVAEPLRGFGAEISVKVAGDGPEPIGSRNSAIRYGLGNIVENAIDFAEKSVELSATWDARAVSISIRDDGPGFAPEVLTKIGDPYVSVRSMIPGRRSTGGGLGLGFFIAKTLLERTGAKLFVENRAPPEHGAHIRVTWPRSAIESLDNMDAPDFSRHKD</sequence>
<feature type="transmembrane region" description="Helical" evidence="10">
    <location>
        <begin position="129"/>
        <end position="147"/>
    </location>
</feature>
<keyword evidence="10" id="KW-1133">Transmembrane helix</keyword>
<feature type="domain" description="Histidine kinase" evidence="11">
    <location>
        <begin position="216"/>
        <end position="429"/>
    </location>
</feature>
<dbReference type="Gene3D" id="1.10.287.130">
    <property type="match status" value="1"/>
</dbReference>
<comment type="caution">
    <text evidence="12">The sequence shown here is derived from an EMBL/GenBank/DDBJ whole genome shotgun (WGS) entry which is preliminary data.</text>
</comment>
<feature type="transmembrane region" description="Helical" evidence="10">
    <location>
        <begin position="49"/>
        <end position="70"/>
    </location>
</feature>
<evidence type="ECO:0000256" key="6">
    <source>
        <dbReference type="ARBA" id="ARBA00022679"/>
    </source>
</evidence>
<keyword evidence="5" id="KW-0597">Phosphoprotein</keyword>
<evidence type="ECO:0000256" key="1">
    <source>
        <dbReference type="ARBA" id="ARBA00000085"/>
    </source>
</evidence>
<dbReference type="InterPro" id="IPR005467">
    <property type="entry name" value="His_kinase_dom"/>
</dbReference>
<dbReference type="Pfam" id="PF00512">
    <property type="entry name" value="HisKA"/>
    <property type="match status" value="1"/>
</dbReference>
<organism evidence="12 13">
    <name type="scientific">Roseibium aggregatum</name>
    <dbReference type="NCBI Taxonomy" id="187304"/>
    <lineage>
        <taxon>Bacteria</taxon>
        <taxon>Pseudomonadati</taxon>
        <taxon>Pseudomonadota</taxon>
        <taxon>Alphaproteobacteria</taxon>
        <taxon>Hyphomicrobiales</taxon>
        <taxon>Stappiaceae</taxon>
        <taxon>Roseibium</taxon>
    </lineage>
</organism>
<gene>
    <name evidence="12" type="ORF">HK439_22845</name>
</gene>
<dbReference type="PROSITE" id="PS50109">
    <property type="entry name" value="HIS_KIN"/>
    <property type="match status" value="1"/>
</dbReference>
<evidence type="ECO:0000256" key="7">
    <source>
        <dbReference type="ARBA" id="ARBA00022741"/>
    </source>
</evidence>
<dbReference type="SMART" id="SM00388">
    <property type="entry name" value="HisKA"/>
    <property type="match status" value="1"/>
</dbReference>
<dbReference type="InterPro" id="IPR050980">
    <property type="entry name" value="2C_sensor_his_kinase"/>
</dbReference>
<keyword evidence="4" id="KW-1003">Cell membrane</keyword>
<dbReference type="Pfam" id="PF02518">
    <property type="entry name" value="HATPase_c"/>
    <property type="match status" value="1"/>
</dbReference>
<comment type="catalytic activity">
    <reaction evidence="1">
        <text>ATP + protein L-histidine = ADP + protein N-phospho-L-histidine.</text>
        <dbReference type="EC" id="2.7.13.3"/>
    </reaction>
</comment>
<dbReference type="InterPro" id="IPR036097">
    <property type="entry name" value="HisK_dim/P_sf"/>
</dbReference>
<dbReference type="SUPFAM" id="SSF55874">
    <property type="entry name" value="ATPase domain of HSP90 chaperone/DNA topoisomerase II/histidine kinase"/>
    <property type="match status" value="1"/>
</dbReference>
<dbReference type="RefSeq" id="WP_190293793.1">
    <property type="nucleotide sequence ID" value="NZ_JABFCZ010000030.1"/>
</dbReference>
<dbReference type="PANTHER" id="PTHR44936:SF10">
    <property type="entry name" value="SENSOR PROTEIN RSTB"/>
    <property type="match status" value="1"/>
</dbReference>
<protein>
    <recommendedName>
        <fullName evidence="3">histidine kinase</fullName>
        <ecNumber evidence="3">2.7.13.3</ecNumber>
    </recommendedName>
</protein>
<dbReference type="PANTHER" id="PTHR44936">
    <property type="entry name" value="SENSOR PROTEIN CREC"/>
    <property type="match status" value="1"/>
</dbReference>
<dbReference type="SUPFAM" id="SSF47384">
    <property type="entry name" value="Homodimeric domain of signal transducing histidine kinase"/>
    <property type="match status" value="1"/>
</dbReference>
<accession>A0A926P6M9</accession>
<dbReference type="CDD" id="cd00082">
    <property type="entry name" value="HisKA"/>
    <property type="match status" value="1"/>
</dbReference>
<dbReference type="NCBIfam" id="NF033792">
    <property type="entry name" value="ActS_PrrB_HisK"/>
    <property type="match status" value="1"/>
</dbReference>
<evidence type="ECO:0000256" key="8">
    <source>
        <dbReference type="ARBA" id="ARBA00022777"/>
    </source>
</evidence>
<keyword evidence="8 12" id="KW-0418">Kinase</keyword>
<keyword evidence="10" id="KW-0472">Membrane</keyword>
<feature type="transmembrane region" description="Helical" evidence="10">
    <location>
        <begin position="159"/>
        <end position="181"/>
    </location>
</feature>
<dbReference type="Gene3D" id="3.30.565.10">
    <property type="entry name" value="Histidine kinase-like ATPase, C-terminal domain"/>
    <property type="match status" value="1"/>
</dbReference>
<keyword evidence="6" id="KW-0808">Transferase</keyword>
<reference evidence="12" key="1">
    <citation type="submission" date="2020-05" db="EMBL/GenBank/DDBJ databases">
        <title>Identification of trans-AT polyketide cluster in two marine bacteria, producers of a novel glutaramide-containing polyketide sesbanimide D and analogs.</title>
        <authorList>
            <person name="Kacar D."/>
            <person name="Rodriguez P."/>
            <person name="Canedo L."/>
            <person name="Gonzalez E."/>
            <person name="Galan B."/>
            <person name="De La Calle F."/>
            <person name="Garcia J.L."/>
        </authorList>
    </citation>
    <scope>NUCLEOTIDE SEQUENCE</scope>
    <source>
        <strain evidence="12">PHM038</strain>
    </source>
</reference>
<dbReference type="AlphaFoldDB" id="A0A926P6M9"/>
<name>A0A926P6M9_9HYPH</name>
<dbReference type="InterPro" id="IPR036890">
    <property type="entry name" value="HATPase_C_sf"/>
</dbReference>